<name>M0ARG2_NATA1</name>
<accession>M0ARG2</accession>
<evidence type="ECO:0000313" key="2">
    <source>
        <dbReference type="EMBL" id="ELZ00503.1"/>
    </source>
</evidence>
<organism evidence="2 3">
    <name type="scientific">Natrialba asiatica (strain ATCC 700177 / DSM 12278 / JCM 9576 / FERM P-10747 / NBRC 102637 / 172P1)</name>
    <dbReference type="NCBI Taxonomy" id="29540"/>
    <lineage>
        <taxon>Archaea</taxon>
        <taxon>Methanobacteriati</taxon>
        <taxon>Methanobacteriota</taxon>
        <taxon>Stenosarchaea group</taxon>
        <taxon>Halobacteria</taxon>
        <taxon>Halobacteriales</taxon>
        <taxon>Natrialbaceae</taxon>
        <taxon>Natrialba</taxon>
    </lineage>
</organism>
<dbReference type="eggNOG" id="arCOG04652">
    <property type="taxonomic scope" value="Archaea"/>
</dbReference>
<dbReference type="InterPro" id="IPR055712">
    <property type="entry name" value="DUF7288"/>
</dbReference>
<evidence type="ECO:0000256" key="1">
    <source>
        <dbReference type="SAM" id="Phobius"/>
    </source>
</evidence>
<keyword evidence="3" id="KW-1185">Reference proteome</keyword>
<keyword evidence="1" id="KW-0472">Membrane</keyword>
<feature type="transmembrane region" description="Helical" evidence="1">
    <location>
        <begin position="20"/>
        <end position="39"/>
    </location>
</feature>
<protein>
    <submittedName>
        <fullName evidence="2">Uncharacterized protein</fullName>
    </submittedName>
</protein>
<dbReference type="OrthoDB" id="324613at2157"/>
<sequence length="219" mass="23893">MRNRQSPTTNAAHTDRGQAYTLEGFIGAMVVLLAVLFALQSVVITSSSGGLAERSVQSQVQQEAQDALVVADHDENLSALLRHWDEDGGFAGTNGSVAPGEDYETFTQNDLENASALGQILNQRFATQGWNYNLEFHYTDGTEIETEHKTAVYQGSPSADAITASYTVTLYDDQYVTPDNNQTLEEFASDPENEDPVIPPAEGIGNSVYNVVEVRLVVW</sequence>
<comment type="caution">
    <text evidence="2">The sequence shown here is derived from an EMBL/GenBank/DDBJ whole genome shotgun (WGS) entry which is preliminary data.</text>
</comment>
<dbReference type="AlphaFoldDB" id="M0ARG2"/>
<dbReference type="Proteomes" id="UP000011554">
    <property type="component" value="Unassembled WGS sequence"/>
</dbReference>
<keyword evidence="1" id="KW-0812">Transmembrane</keyword>
<dbReference type="EMBL" id="AOIO01000030">
    <property type="protein sequence ID" value="ELZ00503.1"/>
    <property type="molecule type" value="Genomic_DNA"/>
</dbReference>
<dbReference type="PATRIC" id="fig|29540.5.peg.2572"/>
<reference evidence="2 3" key="1">
    <citation type="journal article" date="2014" name="PLoS Genet.">
        <title>Phylogenetically driven sequencing of extremely halophilic archaea reveals strategies for static and dynamic osmo-response.</title>
        <authorList>
            <person name="Becker E.A."/>
            <person name="Seitzer P.M."/>
            <person name="Tritt A."/>
            <person name="Larsen D."/>
            <person name="Krusor M."/>
            <person name="Yao A.I."/>
            <person name="Wu D."/>
            <person name="Madern D."/>
            <person name="Eisen J.A."/>
            <person name="Darling A.E."/>
            <person name="Facciotti M.T."/>
        </authorList>
    </citation>
    <scope>NUCLEOTIDE SEQUENCE [LARGE SCALE GENOMIC DNA]</scope>
    <source>
        <strain evidence="2 3">DSM 12278</strain>
    </source>
</reference>
<keyword evidence="1" id="KW-1133">Transmembrane helix</keyword>
<gene>
    <name evidence="2" type="ORF">C481_12694</name>
</gene>
<dbReference type="STRING" id="29540.C481_12694"/>
<proteinExistence type="predicted"/>
<dbReference type="RefSeq" id="WP_006109576.1">
    <property type="nucleotide sequence ID" value="NZ_AOIO01000030.1"/>
</dbReference>
<dbReference type="Pfam" id="PF23959">
    <property type="entry name" value="DUF7288"/>
    <property type="match status" value="1"/>
</dbReference>
<evidence type="ECO:0000313" key="3">
    <source>
        <dbReference type="Proteomes" id="UP000011554"/>
    </source>
</evidence>